<reference evidence="2 3" key="1">
    <citation type="submission" date="2019-01" db="EMBL/GenBank/DDBJ databases">
        <title>Draft genome sequence of Dictyobacter sp. Uno17.</title>
        <authorList>
            <person name="Wang C.M."/>
            <person name="Zheng Y."/>
            <person name="Sakai Y."/>
            <person name="Abe K."/>
            <person name="Yokota A."/>
            <person name="Yabe S."/>
        </authorList>
    </citation>
    <scope>NUCLEOTIDE SEQUENCE [LARGE SCALE GENOMIC DNA]</scope>
    <source>
        <strain evidence="2 3">Uno17</strain>
    </source>
</reference>
<feature type="domain" description="HMA" evidence="1">
    <location>
        <begin position="3"/>
        <end position="69"/>
    </location>
</feature>
<sequence>MFKQTKVTLPKIGCQGCMKKVVSALTPLPTLTIIATDLPSKSVVLHYDEQQLPGEEIEQALQHINHVISHEEEISCSSIS</sequence>
<organism evidence="2 3">
    <name type="scientific">Dictyobacter arantiisoli</name>
    <dbReference type="NCBI Taxonomy" id="2014874"/>
    <lineage>
        <taxon>Bacteria</taxon>
        <taxon>Bacillati</taxon>
        <taxon>Chloroflexota</taxon>
        <taxon>Ktedonobacteria</taxon>
        <taxon>Ktedonobacterales</taxon>
        <taxon>Dictyobacteraceae</taxon>
        <taxon>Dictyobacter</taxon>
    </lineage>
</organism>
<proteinExistence type="predicted"/>
<dbReference type="Proteomes" id="UP000322530">
    <property type="component" value="Unassembled WGS sequence"/>
</dbReference>
<comment type="caution">
    <text evidence="2">The sequence shown here is derived from an EMBL/GenBank/DDBJ whole genome shotgun (WGS) entry which is preliminary data.</text>
</comment>
<dbReference type="Pfam" id="PF00403">
    <property type="entry name" value="HMA"/>
    <property type="match status" value="1"/>
</dbReference>
<keyword evidence="3" id="KW-1185">Reference proteome</keyword>
<dbReference type="RefSeq" id="WP_149400043.1">
    <property type="nucleotide sequence ID" value="NZ_BIXY01000004.1"/>
</dbReference>
<dbReference type="GO" id="GO:0046872">
    <property type="term" value="F:metal ion binding"/>
    <property type="evidence" value="ECO:0007669"/>
    <property type="project" value="InterPro"/>
</dbReference>
<dbReference type="SUPFAM" id="SSF55008">
    <property type="entry name" value="HMA, heavy metal-associated domain"/>
    <property type="match status" value="1"/>
</dbReference>
<dbReference type="InterPro" id="IPR036163">
    <property type="entry name" value="HMA_dom_sf"/>
</dbReference>
<dbReference type="InterPro" id="IPR006121">
    <property type="entry name" value="HMA_dom"/>
</dbReference>
<name>A0A5A5T6X0_9CHLR</name>
<evidence type="ECO:0000313" key="2">
    <source>
        <dbReference type="EMBL" id="GCF06995.1"/>
    </source>
</evidence>
<dbReference type="Gene3D" id="3.30.70.100">
    <property type="match status" value="1"/>
</dbReference>
<dbReference type="PROSITE" id="PS50846">
    <property type="entry name" value="HMA_2"/>
    <property type="match status" value="1"/>
</dbReference>
<dbReference type="EMBL" id="BIXY01000004">
    <property type="protein sequence ID" value="GCF06995.1"/>
    <property type="molecule type" value="Genomic_DNA"/>
</dbReference>
<evidence type="ECO:0000313" key="3">
    <source>
        <dbReference type="Proteomes" id="UP000322530"/>
    </source>
</evidence>
<gene>
    <name evidence="2" type="ORF">KDI_05590</name>
</gene>
<protein>
    <recommendedName>
        <fullName evidence="1">HMA domain-containing protein</fullName>
    </recommendedName>
</protein>
<evidence type="ECO:0000259" key="1">
    <source>
        <dbReference type="PROSITE" id="PS50846"/>
    </source>
</evidence>
<accession>A0A5A5T6X0</accession>
<dbReference type="AlphaFoldDB" id="A0A5A5T6X0"/>